<protein>
    <recommendedName>
        <fullName evidence="2 8">RNA-directed RNA polymerase catalytic subunit</fullName>
        <ecNumber evidence="1 8">2.7.7.48</ecNumber>
    </recommendedName>
</protein>
<dbReference type="InterPro" id="IPR001407">
    <property type="entry name" value="RNA_pol_PB1_influenza"/>
</dbReference>
<dbReference type="Proteomes" id="UP001246279">
    <property type="component" value="Genome"/>
</dbReference>
<keyword evidence="5" id="KW-0548">Nucleotidyltransferase</keyword>
<evidence type="ECO:0000256" key="3">
    <source>
        <dbReference type="ARBA" id="ARBA00022484"/>
    </source>
</evidence>
<keyword evidence="3 8" id="KW-0696">RNA-directed RNA polymerase</keyword>
<evidence type="ECO:0000256" key="8">
    <source>
        <dbReference type="RuleBase" id="RU004330"/>
    </source>
</evidence>
<sequence length="701" mass="79364">MELWVASVITGREDKEEDIVNFSNNVSCTYMYDSVMKKHNTGVLIPAAASVHRSNKYSEGKTTKVEIKEYSRTYEVLLGNKITENEDPSDTSGVCDLQLFQHLSKEKIEQMGKENVRRVMEREMWHALNSPVEVLAQGRSAYCLITDTNLQSRMCLKNWLSATKSSALTIGDLINQHYGILRNHRQVGGKVWTFVYSEKHKAKVRKQVDVLLSWQEYSERSKVLLAFLKEAERTKSEPRAIFTASIPWRALIYCLEKVFEGVNKIDPVSVMAEGSDVKINSVNESFKTLAVESQSEEVVALTGDNSKFNECMSAEAAMAFIFECGLDNETENLLCLALAQFTEKRISVMRGIRRETEEHSCNIRAEDIELVMDTLGEEDQEIMRGVQIDDKGRIVAPRGMLMGMANFCFTTIATVASSFSFSGSGVLTKQSSDDFVTCGLGETRAKAVQRIEMALKVSKAAGLNVSPKKSYICSGFTMEFNSMFIVEGVVLGNSGNMEYSTLAQALGPATDLYTGGKIGMNTMRRGGTNFHGFRRMCENTIESVEKLYYQNKKYKAMSEDLKRRVGEEWFFIPESIGGGRKPKYFEISQGECTFALKAAIRKKKYLAADWILKNSTMEADKKEDDEWEDDKVQLVSLRVDEGEIKRRKVKPKRKEDREFNERMQKYKGMYEEAVDANPILLIKGTAENLTLRDLREKGYIK</sequence>
<dbReference type="Pfam" id="PF00602">
    <property type="entry name" value="Flu_PB1"/>
    <property type="match status" value="1"/>
</dbReference>
<evidence type="ECO:0000256" key="5">
    <source>
        <dbReference type="ARBA" id="ARBA00022695"/>
    </source>
</evidence>
<dbReference type="EC" id="2.7.7.48" evidence="1 8"/>
<evidence type="ECO:0000256" key="4">
    <source>
        <dbReference type="ARBA" id="ARBA00022679"/>
    </source>
</evidence>
<reference evidence="10" key="1">
    <citation type="journal article" date="2017" name="Virus Res.">
        <title>Molecular characterization of a novel orthomyxovirus from rainbow and steelhead trout (Oncorhynchus mykiss).</title>
        <authorList>
            <person name="Batts W.N."/>
            <person name="LaPatra S.E."/>
            <person name="Katona R."/>
            <person name="Leis E."/>
            <person name="Ng T.F."/>
            <person name="Brieuc M.S."/>
            <person name="Breyta R.B."/>
            <person name="Purcell M.K."/>
            <person name="Conway C.M."/>
            <person name="Waltzek T.B."/>
            <person name="Delwart E."/>
            <person name="Winton J.R."/>
        </authorList>
    </citation>
    <scope>NUCLEOTIDE SEQUENCE</scope>
    <source>
        <strain evidence="10">Steelhead/Wisconsin/2014</strain>
    </source>
</reference>
<dbReference type="GO" id="GO:0039694">
    <property type="term" value="P:viral RNA genome replication"/>
    <property type="evidence" value="ECO:0007669"/>
    <property type="project" value="InterPro"/>
</dbReference>
<evidence type="ECO:0000256" key="7">
    <source>
        <dbReference type="ARBA" id="ARBA00022953"/>
    </source>
</evidence>
<keyword evidence="4" id="KW-0808">Transferase</keyword>
<gene>
    <name evidence="10" type="primary">PB1</name>
</gene>
<evidence type="ECO:0000313" key="11">
    <source>
        <dbReference type="Proteomes" id="UP001246279"/>
    </source>
</evidence>
<name>A0A1Q1MME2_9ORTO</name>
<keyword evidence="7" id="KW-0693">Viral RNA replication</keyword>
<comment type="catalytic activity">
    <reaction evidence="8">
        <text>RNA(n) + a ribonucleoside 5'-triphosphate = RNA(n+1) + diphosphate</text>
        <dbReference type="Rhea" id="RHEA:21248"/>
        <dbReference type="Rhea" id="RHEA-COMP:14527"/>
        <dbReference type="Rhea" id="RHEA-COMP:17342"/>
        <dbReference type="ChEBI" id="CHEBI:33019"/>
        <dbReference type="ChEBI" id="CHEBI:61557"/>
        <dbReference type="ChEBI" id="CHEBI:140395"/>
        <dbReference type="EC" id="2.7.7.48"/>
    </reaction>
</comment>
<evidence type="ECO:0000313" key="10">
    <source>
        <dbReference type="EMBL" id="AQM37684.1"/>
    </source>
</evidence>
<evidence type="ECO:0000256" key="1">
    <source>
        <dbReference type="ARBA" id="ARBA00012494"/>
    </source>
</evidence>
<organism evidence="10 11">
    <name type="scientific">Steelhead trout orthomyxovirus-1</name>
    <dbReference type="NCBI Taxonomy" id="1954186"/>
    <lineage>
        <taxon>Viruses</taxon>
        <taxon>Riboviria</taxon>
        <taxon>Orthornavirae</taxon>
        <taxon>Negarnaviricota</taxon>
        <taxon>Polyploviricotina</taxon>
        <taxon>Insthoviricetes</taxon>
        <taxon>Articulavirales</taxon>
        <taxon>Orthomyxoviridae</taxon>
        <taxon>Mykissvirus</taxon>
        <taxon>Mykissvirus tructae</taxon>
    </lineage>
</organism>
<keyword evidence="6" id="KW-0547">Nucleotide-binding</keyword>
<dbReference type="PROSITE" id="PS50525">
    <property type="entry name" value="RDRP_SSRNA_NEG_SEG"/>
    <property type="match status" value="1"/>
</dbReference>
<evidence type="ECO:0000256" key="2">
    <source>
        <dbReference type="ARBA" id="ARBA00020035"/>
    </source>
</evidence>
<dbReference type="GO" id="GO:0000166">
    <property type="term" value="F:nucleotide binding"/>
    <property type="evidence" value="ECO:0007669"/>
    <property type="project" value="UniProtKB-KW"/>
</dbReference>
<dbReference type="GO" id="GO:0003723">
    <property type="term" value="F:RNA binding"/>
    <property type="evidence" value="ECO:0007669"/>
    <property type="project" value="InterPro"/>
</dbReference>
<feature type="domain" description="RdRp catalytic" evidence="9">
    <location>
        <begin position="285"/>
        <end position="471"/>
    </location>
</feature>
<proteinExistence type="predicted"/>
<dbReference type="EMBL" id="KX882070">
    <property type="protein sequence ID" value="AQM37684.1"/>
    <property type="molecule type" value="Viral_cRNA"/>
</dbReference>
<dbReference type="InterPro" id="IPR007099">
    <property type="entry name" value="RNA-dir_pol_NSvirus"/>
</dbReference>
<dbReference type="GO" id="GO:0003968">
    <property type="term" value="F:RNA-directed RNA polymerase activity"/>
    <property type="evidence" value="ECO:0007669"/>
    <property type="project" value="UniProtKB-KW"/>
</dbReference>
<evidence type="ECO:0000256" key="6">
    <source>
        <dbReference type="ARBA" id="ARBA00022741"/>
    </source>
</evidence>
<accession>A0A1Q1MME2</accession>
<evidence type="ECO:0000259" key="9">
    <source>
        <dbReference type="PROSITE" id="PS50525"/>
    </source>
</evidence>